<reference evidence="1 2" key="1">
    <citation type="submission" date="2018-06" db="EMBL/GenBank/DDBJ databases">
        <authorList>
            <consortium name="Pathogen Informatics"/>
            <person name="Doyle S."/>
        </authorList>
    </citation>
    <scope>NUCLEOTIDE SEQUENCE [LARGE SCALE GENOMIC DNA]</scope>
    <source>
        <strain evidence="1 2">NCTC10786</strain>
    </source>
</reference>
<dbReference type="AlphaFoldDB" id="A0A2X2WJ28"/>
<dbReference type="EMBL" id="UAVY01000010">
    <property type="protein sequence ID" value="SQB40818.1"/>
    <property type="molecule type" value="Genomic_DNA"/>
</dbReference>
<evidence type="ECO:0000313" key="2">
    <source>
        <dbReference type="Proteomes" id="UP000251584"/>
    </source>
</evidence>
<sequence>MLFFVARHHIPQNTLTGQTHSGAIKFVEQQDVLRRAAVFTPQTAAFIMAETVFVDQEEADFHAQRSGPAFQQAAFTLQQLALFAIKPGLVADPDIQVRRTALPY</sequence>
<name>A0A2X2WJ28_CITKO</name>
<organism evidence="1 2">
    <name type="scientific">Citrobacter koseri</name>
    <name type="common">Citrobacter diversus</name>
    <dbReference type="NCBI Taxonomy" id="545"/>
    <lineage>
        <taxon>Bacteria</taxon>
        <taxon>Pseudomonadati</taxon>
        <taxon>Pseudomonadota</taxon>
        <taxon>Gammaproteobacteria</taxon>
        <taxon>Enterobacterales</taxon>
        <taxon>Enterobacteriaceae</taxon>
        <taxon>Citrobacter</taxon>
    </lineage>
</organism>
<dbReference type="Proteomes" id="UP000251584">
    <property type="component" value="Unassembled WGS sequence"/>
</dbReference>
<evidence type="ECO:0000313" key="1">
    <source>
        <dbReference type="EMBL" id="SQB40818.1"/>
    </source>
</evidence>
<gene>
    <name evidence="1" type="ORF">NCTC10786_05940</name>
</gene>
<accession>A0A2X2WJ28</accession>
<proteinExistence type="predicted"/>
<protein>
    <submittedName>
        <fullName evidence="1">Uncharacterized protein</fullName>
    </submittedName>
</protein>